<organism evidence="1 2">
    <name type="scientific">Hyalomma asiaticum</name>
    <name type="common">Tick</name>
    <dbReference type="NCBI Taxonomy" id="266040"/>
    <lineage>
        <taxon>Eukaryota</taxon>
        <taxon>Metazoa</taxon>
        <taxon>Ecdysozoa</taxon>
        <taxon>Arthropoda</taxon>
        <taxon>Chelicerata</taxon>
        <taxon>Arachnida</taxon>
        <taxon>Acari</taxon>
        <taxon>Parasitiformes</taxon>
        <taxon>Ixodida</taxon>
        <taxon>Ixodoidea</taxon>
        <taxon>Ixodidae</taxon>
        <taxon>Hyalomminae</taxon>
        <taxon>Hyalomma</taxon>
    </lineage>
</organism>
<evidence type="ECO:0000313" key="1">
    <source>
        <dbReference type="EMBL" id="KAH6944177.1"/>
    </source>
</evidence>
<evidence type="ECO:0000313" key="2">
    <source>
        <dbReference type="Proteomes" id="UP000821845"/>
    </source>
</evidence>
<sequence>MEPLVITHPPPGGLVEAPSAIFRLHGQLPRFWSRGQNPARDKPWGGRGKKWGALLPERTGWRRENWVAALCMPAADVAKVSPANYLGTPPIC</sequence>
<proteinExistence type="predicted"/>
<gene>
    <name evidence="1" type="ORF">HPB50_002244</name>
</gene>
<reference evidence="1" key="1">
    <citation type="submission" date="2020-05" db="EMBL/GenBank/DDBJ databases">
        <title>Large-scale comparative analyses of tick genomes elucidate their genetic diversity and vector capacities.</title>
        <authorList>
            <person name="Jia N."/>
            <person name="Wang J."/>
            <person name="Shi W."/>
            <person name="Du L."/>
            <person name="Sun Y."/>
            <person name="Zhan W."/>
            <person name="Jiang J."/>
            <person name="Wang Q."/>
            <person name="Zhang B."/>
            <person name="Ji P."/>
            <person name="Sakyi L.B."/>
            <person name="Cui X."/>
            <person name="Yuan T."/>
            <person name="Jiang B."/>
            <person name="Yang W."/>
            <person name="Lam T.T.-Y."/>
            <person name="Chang Q."/>
            <person name="Ding S."/>
            <person name="Wang X."/>
            <person name="Zhu J."/>
            <person name="Ruan X."/>
            <person name="Zhao L."/>
            <person name="Wei J."/>
            <person name="Que T."/>
            <person name="Du C."/>
            <person name="Cheng J."/>
            <person name="Dai P."/>
            <person name="Han X."/>
            <person name="Huang E."/>
            <person name="Gao Y."/>
            <person name="Liu J."/>
            <person name="Shao H."/>
            <person name="Ye R."/>
            <person name="Li L."/>
            <person name="Wei W."/>
            <person name="Wang X."/>
            <person name="Wang C."/>
            <person name="Yang T."/>
            <person name="Huo Q."/>
            <person name="Li W."/>
            <person name="Guo W."/>
            <person name="Chen H."/>
            <person name="Zhou L."/>
            <person name="Ni X."/>
            <person name="Tian J."/>
            <person name="Zhou Y."/>
            <person name="Sheng Y."/>
            <person name="Liu T."/>
            <person name="Pan Y."/>
            <person name="Xia L."/>
            <person name="Li J."/>
            <person name="Zhao F."/>
            <person name="Cao W."/>
        </authorList>
    </citation>
    <scope>NUCLEOTIDE SEQUENCE</scope>
    <source>
        <strain evidence="1">Hyas-2018</strain>
    </source>
</reference>
<dbReference type="Proteomes" id="UP000821845">
    <property type="component" value="Chromosome 1"/>
</dbReference>
<dbReference type="EMBL" id="CM023481">
    <property type="protein sequence ID" value="KAH6944177.1"/>
    <property type="molecule type" value="Genomic_DNA"/>
</dbReference>
<comment type="caution">
    <text evidence="1">The sequence shown here is derived from an EMBL/GenBank/DDBJ whole genome shotgun (WGS) entry which is preliminary data.</text>
</comment>
<accession>A0ACB7T9L2</accession>
<name>A0ACB7T9L2_HYAAI</name>
<protein>
    <submittedName>
        <fullName evidence="1">Uncharacterized protein</fullName>
    </submittedName>
</protein>
<keyword evidence="2" id="KW-1185">Reference proteome</keyword>